<evidence type="ECO:0000256" key="5">
    <source>
        <dbReference type="ARBA" id="ARBA00022519"/>
    </source>
</evidence>
<keyword evidence="17" id="KW-0175">Coiled coil</keyword>
<comment type="catalytic activity">
    <reaction evidence="1">
        <text>ATP + protein L-histidine = ADP + protein N-phospho-L-histidine.</text>
        <dbReference type="EC" id="2.7.13.3"/>
    </reaction>
</comment>
<feature type="domain" description="Histidine kinase" evidence="19">
    <location>
        <begin position="404"/>
        <end position="615"/>
    </location>
</feature>
<evidence type="ECO:0000259" key="19">
    <source>
        <dbReference type="PROSITE" id="PS50109"/>
    </source>
</evidence>
<dbReference type="EMBL" id="BMZO01000012">
    <property type="protein sequence ID" value="GHC80219.1"/>
    <property type="molecule type" value="Genomic_DNA"/>
</dbReference>
<dbReference type="RefSeq" id="WP_189492813.1">
    <property type="nucleotide sequence ID" value="NZ_BMZO01000012.1"/>
</dbReference>
<feature type="transmembrane region" description="Helical" evidence="18">
    <location>
        <begin position="16"/>
        <end position="38"/>
    </location>
</feature>
<dbReference type="CDD" id="cd00082">
    <property type="entry name" value="HisKA"/>
    <property type="match status" value="1"/>
</dbReference>
<keyword evidence="12 18" id="KW-1133">Transmembrane helix</keyword>
<gene>
    <name evidence="20" type="primary">dctB</name>
    <name evidence="20" type="ORF">GCM10010136_33180</name>
</gene>
<dbReference type="PRINTS" id="PR00344">
    <property type="entry name" value="BCTRLSENSOR"/>
</dbReference>
<evidence type="ECO:0000256" key="2">
    <source>
        <dbReference type="ARBA" id="ARBA00004429"/>
    </source>
</evidence>
<comment type="caution">
    <text evidence="20">The sequence shown here is derived from an EMBL/GenBank/DDBJ whole genome shotgun (WGS) entry which is preliminary data.</text>
</comment>
<evidence type="ECO:0000256" key="8">
    <source>
        <dbReference type="ARBA" id="ARBA00022692"/>
    </source>
</evidence>
<evidence type="ECO:0000313" key="20">
    <source>
        <dbReference type="EMBL" id="GHC80219.1"/>
    </source>
</evidence>
<dbReference type="PIRSF" id="PIRSF036431">
    <property type="entry name" value="STHK_DctB"/>
    <property type="match status" value="1"/>
</dbReference>
<dbReference type="PANTHER" id="PTHR43065:SF46">
    <property type="entry name" value="C4-DICARBOXYLATE TRANSPORT SENSOR PROTEIN DCTB"/>
    <property type="match status" value="1"/>
</dbReference>
<dbReference type="Gene3D" id="1.10.287.130">
    <property type="match status" value="1"/>
</dbReference>
<keyword evidence="11" id="KW-0067">ATP-binding</keyword>
<evidence type="ECO:0000256" key="12">
    <source>
        <dbReference type="ARBA" id="ARBA00022989"/>
    </source>
</evidence>
<keyword evidence="6" id="KW-0597">Phosphoprotein</keyword>
<dbReference type="SUPFAM" id="SSF103190">
    <property type="entry name" value="Sensory domain-like"/>
    <property type="match status" value="1"/>
</dbReference>
<evidence type="ECO:0000256" key="13">
    <source>
        <dbReference type="ARBA" id="ARBA00023012"/>
    </source>
</evidence>
<keyword evidence="4" id="KW-1003">Cell membrane</keyword>
<dbReference type="SUPFAM" id="SSF47384">
    <property type="entry name" value="Homodimeric domain of signal transducing histidine kinase"/>
    <property type="match status" value="1"/>
</dbReference>
<evidence type="ECO:0000256" key="15">
    <source>
        <dbReference type="ARBA" id="ARBA00059004"/>
    </source>
</evidence>
<name>A0A8J3GHM9_9HYPH</name>
<keyword evidence="14 18" id="KW-0472">Membrane</keyword>
<dbReference type="EC" id="2.7.13.3" evidence="3"/>
<protein>
    <recommendedName>
        <fullName evidence="16">C4-dicarboxylate transport sensor protein DctB</fullName>
        <ecNumber evidence="3">2.7.13.3</ecNumber>
    </recommendedName>
</protein>
<dbReference type="PROSITE" id="PS50109">
    <property type="entry name" value="HIS_KIN"/>
    <property type="match status" value="1"/>
</dbReference>
<dbReference type="CDD" id="cd00075">
    <property type="entry name" value="HATPase"/>
    <property type="match status" value="1"/>
</dbReference>
<keyword evidence="21" id="KW-1185">Reference proteome</keyword>
<dbReference type="InterPro" id="IPR029151">
    <property type="entry name" value="Sensor-like_sf"/>
</dbReference>
<dbReference type="InterPro" id="IPR003594">
    <property type="entry name" value="HATPase_dom"/>
</dbReference>
<sequence>MSDVSYNERLQRSASYLRFFVIIAVLATLAVSLFAVHLGRSTALADMQAQARTDTTLKIALLRAVLERSGILPQVLARDPDLRLTLKSQRAVDFRKLNEKLELVARETGAAVIYAVRVDGLAVAASNWREPDSFVGNDYSFRAYFYDAMKSGAGKHYALGTVSRRPGLYVSRRIDDLDGTPLGAIVVKLEFDQLERDWASSGNLTFITDEKGVVLVTSNSSLRFRAMKALSEQERETLRASLQFGDASLEQLDIRQRQPLGPEENLVSAGEPIGKMSETYLDLQMPVEGTGWTINYLAPVSEAIAKGIREWLLLSLAALFPVLAGSGFYLRKRHAADLRLIAEQEARDALERRVEERTSDLKAAHGRLEAEIEEHRETERKLQAVQQELVSANRLAILGQVVAGVAHEVNQPLATIRTYADNALSFLSIGRAEDACQNLTTIASLTERIARITQELRNFARKGKGSDKSEAIPVGEIIDGALMLLRARFRTRMEALEIEWPSSDMRVMGSRIRLEQVLINLLQNAFEAIGERSDGEVRVYAEVREGRVHIVVHDNGVGLSPMIRAGLFTPFNTSKEQGLGLGLVISREIITEHGGTLSLDSDEAGTRATIIVERI</sequence>
<dbReference type="AlphaFoldDB" id="A0A8J3GHM9"/>
<dbReference type="FunFam" id="1.10.287.130:FF:000049">
    <property type="entry name" value="C4-dicarboxylate transport sensor protein DctB"/>
    <property type="match status" value="1"/>
</dbReference>
<dbReference type="GO" id="GO:0005886">
    <property type="term" value="C:plasma membrane"/>
    <property type="evidence" value="ECO:0007669"/>
    <property type="project" value="UniProtKB-SubCell"/>
</dbReference>
<dbReference type="GO" id="GO:0005524">
    <property type="term" value="F:ATP binding"/>
    <property type="evidence" value="ECO:0007669"/>
    <property type="project" value="UniProtKB-KW"/>
</dbReference>
<dbReference type="SMART" id="SM00387">
    <property type="entry name" value="HATPase_c"/>
    <property type="match status" value="1"/>
</dbReference>
<evidence type="ECO:0000256" key="10">
    <source>
        <dbReference type="ARBA" id="ARBA00022777"/>
    </source>
</evidence>
<evidence type="ECO:0000313" key="21">
    <source>
        <dbReference type="Proteomes" id="UP000641137"/>
    </source>
</evidence>
<comment type="function">
    <text evidence="15">Member of the two-component regulatory system DctB/DctD involved in the transport of C4-dicarboxylates. DctB functions as a membrane-associated protein kinase that phosphorylates DctD in response to environmental signals.</text>
</comment>
<dbReference type="PANTHER" id="PTHR43065">
    <property type="entry name" value="SENSOR HISTIDINE KINASE"/>
    <property type="match status" value="1"/>
</dbReference>
<accession>A0A8J3GHM9</accession>
<dbReference type="InterPro" id="IPR003661">
    <property type="entry name" value="HisK_dim/P_dom"/>
</dbReference>
<evidence type="ECO:0000256" key="3">
    <source>
        <dbReference type="ARBA" id="ARBA00012438"/>
    </source>
</evidence>
<dbReference type="Gene3D" id="1.20.5.170">
    <property type="match status" value="1"/>
</dbReference>
<dbReference type="Gene3D" id="6.10.250.3020">
    <property type="match status" value="1"/>
</dbReference>
<dbReference type="GO" id="GO:0000155">
    <property type="term" value="F:phosphorelay sensor kinase activity"/>
    <property type="evidence" value="ECO:0007669"/>
    <property type="project" value="InterPro"/>
</dbReference>
<keyword evidence="10 20" id="KW-0418">Kinase</keyword>
<evidence type="ECO:0000256" key="16">
    <source>
        <dbReference type="ARBA" id="ARBA00073143"/>
    </source>
</evidence>
<dbReference type="Pfam" id="PF00512">
    <property type="entry name" value="HisKA"/>
    <property type="match status" value="1"/>
</dbReference>
<dbReference type="Gene3D" id="3.30.450.20">
    <property type="entry name" value="PAS domain"/>
    <property type="match status" value="2"/>
</dbReference>
<evidence type="ECO:0000256" key="18">
    <source>
        <dbReference type="SAM" id="Phobius"/>
    </source>
</evidence>
<dbReference type="InterPro" id="IPR005467">
    <property type="entry name" value="His_kinase_dom"/>
</dbReference>
<dbReference type="InterPro" id="IPR036097">
    <property type="entry name" value="HisK_dim/P_sf"/>
</dbReference>
<evidence type="ECO:0000256" key="1">
    <source>
        <dbReference type="ARBA" id="ARBA00000085"/>
    </source>
</evidence>
<dbReference type="InterPro" id="IPR004358">
    <property type="entry name" value="Sig_transdc_His_kin-like_C"/>
</dbReference>
<comment type="subcellular location">
    <subcellularLocation>
        <location evidence="2">Cell inner membrane</location>
        <topology evidence="2">Multi-pass membrane protein</topology>
    </subcellularLocation>
</comment>
<keyword evidence="5" id="KW-0997">Cell inner membrane</keyword>
<dbReference type="Pfam" id="PF02518">
    <property type="entry name" value="HATPase_c"/>
    <property type="match status" value="1"/>
</dbReference>
<dbReference type="Pfam" id="PF02743">
    <property type="entry name" value="dCache_1"/>
    <property type="match status" value="1"/>
</dbReference>
<evidence type="ECO:0000256" key="11">
    <source>
        <dbReference type="ARBA" id="ARBA00022840"/>
    </source>
</evidence>
<evidence type="ECO:0000256" key="14">
    <source>
        <dbReference type="ARBA" id="ARBA00023136"/>
    </source>
</evidence>
<feature type="coiled-coil region" evidence="17">
    <location>
        <begin position="358"/>
        <end position="395"/>
    </location>
</feature>
<dbReference type="Gene3D" id="3.30.565.10">
    <property type="entry name" value="Histidine kinase-like ATPase, C-terminal domain"/>
    <property type="match status" value="1"/>
</dbReference>
<keyword evidence="7" id="KW-0808">Transferase</keyword>
<dbReference type="InterPro" id="IPR036890">
    <property type="entry name" value="HATPase_C_sf"/>
</dbReference>
<reference evidence="20" key="2">
    <citation type="submission" date="2020-09" db="EMBL/GenBank/DDBJ databases">
        <authorList>
            <person name="Sun Q."/>
            <person name="Kim S."/>
        </authorList>
    </citation>
    <scope>NUCLEOTIDE SEQUENCE</scope>
    <source>
        <strain evidence="20">KCTC 42097</strain>
    </source>
</reference>
<dbReference type="InterPro" id="IPR033479">
    <property type="entry name" value="dCache_1"/>
</dbReference>
<keyword evidence="13" id="KW-0902">Two-component regulatory system</keyword>
<keyword evidence="8 18" id="KW-0812">Transmembrane</keyword>
<dbReference type="SUPFAM" id="SSF55874">
    <property type="entry name" value="ATPase domain of HSP90 chaperone/DNA topoisomerase II/histidine kinase"/>
    <property type="match status" value="1"/>
</dbReference>
<organism evidence="20 21">
    <name type="scientific">Limoniibacter endophyticus</name>
    <dbReference type="NCBI Taxonomy" id="1565040"/>
    <lineage>
        <taxon>Bacteria</taxon>
        <taxon>Pseudomonadati</taxon>
        <taxon>Pseudomonadota</taxon>
        <taxon>Alphaproteobacteria</taxon>
        <taxon>Hyphomicrobiales</taxon>
        <taxon>Bartonellaceae</taxon>
        <taxon>Limoniibacter</taxon>
    </lineage>
</organism>
<keyword evidence="9" id="KW-0547">Nucleotide-binding</keyword>
<evidence type="ECO:0000256" key="7">
    <source>
        <dbReference type="ARBA" id="ARBA00022679"/>
    </source>
</evidence>
<proteinExistence type="predicted"/>
<evidence type="ECO:0000256" key="6">
    <source>
        <dbReference type="ARBA" id="ARBA00022553"/>
    </source>
</evidence>
<evidence type="ECO:0000256" key="17">
    <source>
        <dbReference type="SAM" id="Coils"/>
    </source>
</evidence>
<evidence type="ECO:0000256" key="4">
    <source>
        <dbReference type="ARBA" id="ARBA00022475"/>
    </source>
</evidence>
<dbReference type="Proteomes" id="UP000641137">
    <property type="component" value="Unassembled WGS sequence"/>
</dbReference>
<dbReference type="SMART" id="SM00388">
    <property type="entry name" value="HisKA"/>
    <property type="match status" value="1"/>
</dbReference>
<evidence type="ECO:0000256" key="9">
    <source>
        <dbReference type="ARBA" id="ARBA00022741"/>
    </source>
</evidence>
<dbReference type="InterPro" id="IPR017055">
    <property type="entry name" value="Sig_transdc_His_kinase_DctB"/>
</dbReference>
<reference evidence="20" key="1">
    <citation type="journal article" date="2014" name="Int. J. Syst. Evol. Microbiol.">
        <title>Complete genome sequence of Corynebacterium casei LMG S-19264T (=DSM 44701T), isolated from a smear-ripened cheese.</title>
        <authorList>
            <consortium name="US DOE Joint Genome Institute (JGI-PGF)"/>
            <person name="Walter F."/>
            <person name="Albersmeier A."/>
            <person name="Kalinowski J."/>
            <person name="Ruckert C."/>
        </authorList>
    </citation>
    <scope>NUCLEOTIDE SEQUENCE</scope>
    <source>
        <strain evidence="20">KCTC 42097</strain>
    </source>
</reference>